<keyword evidence="4" id="KW-0804">Transcription</keyword>
<dbReference type="CDD" id="cd15831">
    <property type="entry name" value="BTAD"/>
    <property type="match status" value="1"/>
</dbReference>
<dbReference type="PROSITE" id="PS51755">
    <property type="entry name" value="OMPR_PHOB"/>
    <property type="match status" value="1"/>
</dbReference>
<evidence type="ECO:0000256" key="5">
    <source>
        <dbReference type="PROSITE-ProRule" id="PRU01091"/>
    </source>
</evidence>
<evidence type="ECO:0000256" key="6">
    <source>
        <dbReference type="SAM" id="MobiDB-lite"/>
    </source>
</evidence>
<feature type="compositionally biased region" description="Pro residues" evidence="6">
    <location>
        <begin position="313"/>
        <end position="323"/>
    </location>
</feature>
<feature type="region of interest" description="Disordered" evidence="6">
    <location>
        <begin position="293"/>
        <end position="348"/>
    </location>
</feature>
<dbReference type="Pfam" id="PF13191">
    <property type="entry name" value="AAA_16"/>
    <property type="match status" value="1"/>
</dbReference>
<evidence type="ECO:0000256" key="1">
    <source>
        <dbReference type="ARBA" id="ARBA00005820"/>
    </source>
</evidence>
<accession>A0ABP6TBL1</accession>
<protein>
    <submittedName>
        <fullName evidence="8">BTAD domain-containing putative transcriptional regulator</fullName>
    </submittedName>
</protein>
<evidence type="ECO:0000256" key="4">
    <source>
        <dbReference type="ARBA" id="ARBA00023163"/>
    </source>
</evidence>
<dbReference type="Proteomes" id="UP001501676">
    <property type="component" value="Unassembled WGS sequence"/>
</dbReference>
<comment type="caution">
    <text evidence="8">The sequence shown here is derived from an EMBL/GenBank/DDBJ whole genome shotgun (WGS) entry which is preliminary data.</text>
</comment>
<evidence type="ECO:0000313" key="9">
    <source>
        <dbReference type="Proteomes" id="UP001501676"/>
    </source>
</evidence>
<dbReference type="InterPro" id="IPR041664">
    <property type="entry name" value="AAA_16"/>
</dbReference>
<dbReference type="InterPro" id="IPR005158">
    <property type="entry name" value="BTAD"/>
</dbReference>
<comment type="similarity">
    <text evidence="1">Belongs to the AfsR/DnrI/RedD regulatory family.</text>
</comment>
<gene>
    <name evidence="8" type="ORF">GCM10020369_76310</name>
</gene>
<organism evidence="8 9">
    <name type="scientific">Cryptosporangium minutisporangium</name>
    <dbReference type="NCBI Taxonomy" id="113569"/>
    <lineage>
        <taxon>Bacteria</taxon>
        <taxon>Bacillati</taxon>
        <taxon>Actinomycetota</taxon>
        <taxon>Actinomycetes</taxon>
        <taxon>Cryptosporangiales</taxon>
        <taxon>Cryptosporangiaceae</taxon>
        <taxon>Cryptosporangium</taxon>
    </lineage>
</organism>
<dbReference type="Pfam" id="PF00486">
    <property type="entry name" value="Trans_reg_C"/>
    <property type="match status" value="1"/>
</dbReference>
<feature type="domain" description="OmpR/PhoB-type" evidence="7">
    <location>
        <begin position="7"/>
        <end position="114"/>
    </location>
</feature>
<keyword evidence="3 5" id="KW-0238">DNA-binding</keyword>
<sequence length="1201" mass="129467">MPVENHAPVNAAPPGTLDFRLLGPLVVIDGQGRQVDIGPRKERAILAMLLITPGQVLPLDRLIDQLWSDEPPSSATGTLQAYISQLRRALEPDRAPRTPPRTLLTREPGYLLDIEPAQVDLVRFAKDVDAGRQALGAGDPLTADAFFRASVTHWRGSALQDFSDLAFAQPTITRMHDLHLVAHELQVEAWLGLGRHTEAVLKLEQIVERHRFRERCWALLALGLYRSGRQADALGALQRVRTILAEELGLDPGPELRDMEAAVLRQDPTLDLPGTLPGTAVVSGQSPYLYLAPAAPPTDPAHPVTASAKASAPFPPPAPPAATPQPDGLPITSIPPQPHAPLPTPEEPRRYQVPALGGGGTQPLIARDFQLGWITARLQELPGRRGGVVLLTGEAGVGKTRLARAATDAAADMGYAVAWGRCVESSASPAFWPWLQVLEACSARPGSTADEALALLTGGTGGPPDADPDAARFALHAGVASALLPGDAPLLIVIEDLHWADASSLELLAFIAGELHRYPTLILVTLRQEPGEHAAALHHTLGDVARQPGVERVNVHPFTAEDVAEFLVAHQVEPAPQLVRVLHDRTGGNPFYLGELLRLLSSEQPAALAGGDSAGTSPTAAAASAVPAGVREVIDRRVARLPQDTQALLRAAAVGGRDIEVDVLENVMELDTERVLMLLEPAVASGLVEELPDGWDYRFSHALVRDALYVGLSRLQRARLHRRVGEALEAQPGSGDRPAELAHHYGLAARVGSSAKAVEYAIKAARQAAAQRAHPEAVEFWELALAALDSGSEMRRRELLVELGRARRACSDTEGAREALDEAVQLALADGDEAAVIEAVTVFGGVTAWNWRPYGVVDDRMVQILRDRVDAPGLTDAQRAAMLGTLGVELYYGPQRAEGERHATRAVELARPLGDPALLAQTLNNYHIAAWVPEREAERRRATDEAIALPGVPRPHELVARIHRMGMLLRAGDLPGFDADMARARELVGEVNRPELDGILRFAEASRTMLSGRYEEGERLSVEALDFHHRTSLWGGELPHLVQLFTSRRAQGRPGEALERLLEYAGKPAFEVLRPATILAAVEAGDEGYARRLVGRWGTTIRRNWATDFLLVQWALVGAQLGTPDPEAVLADLLPYADWLATLGTSGTCWGSTHHHIAVVLAALGRVDEARSHAGKALSTHRTLGFPVLAQRTETLLSQLE</sequence>
<dbReference type="Gene3D" id="1.10.10.10">
    <property type="entry name" value="Winged helix-like DNA-binding domain superfamily/Winged helix DNA-binding domain"/>
    <property type="match status" value="1"/>
</dbReference>
<proteinExistence type="inferred from homology"/>
<evidence type="ECO:0000256" key="3">
    <source>
        <dbReference type="ARBA" id="ARBA00023125"/>
    </source>
</evidence>
<evidence type="ECO:0000256" key="2">
    <source>
        <dbReference type="ARBA" id="ARBA00023015"/>
    </source>
</evidence>
<keyword evidence="9" id="KW-1185">Reference proteome</keyword>
<name>A0ABP6TBL1_9ACTN</name>
<reference evidence="9" key="1">
    <citation type="journal article" date="2019" name="Int. J. Syst. Evol. Microbiol.">
        <title>The Global Catalogue of Microorganisms (GCM) 10K type strain sequencing project: providing services to taxonomists for standard genome sequencing and annotation.</title>
        <authorList>
            <consortium name="The Broad Institute Genomics Platform"/>
            <consortium name="The Broad Institute Genome Sequencing Center for Infectious Disease"/>
            <person name="Wu L."/>
            <person name="Ma J."/>
        </authorList>
    </citation>
    <scope>NUCLEOTIDE SEQUENCE [LARGE SCALE GENOMIC DNA]</scope>
    <source>
        <strain evidence="9">JCM 9458</strain>
    </source>
</reference>
<dbReference type="Pfam" id="PF03704">
    <property type="entry name" value="BTAD"/>
    <property type="match status" value="1"/>
</dbReference>
<evidence type="ECO:0000259" key="7">
    <source>
        <dbReference type="PROSITE" id="PS51755"/>
    </source>
</evidence>
<dbReference type="SUPFAM" id="SSF48452">
    <property type="entry name" value="TPR-like"/>
    <property type="match status" value="1"/>
</dbReference>
<dbReference type="PANTHER" id="PTHR35807">
    <property type="entry name" value="TRANSCRIPTIONAL REGULATOR REDD-RELATED"/>
    <property type="match status" value="1"/>
</dbReference>
<dbReference type="InterPro" id="IPR011990">
    <property type="entry name" value="TPR-like_helical_dom_sf"/>
</dbReference>
<feature type="DNA-binding region" description="OmpR/PhoB-type" evidence="5">
    <location>
        <begin position="7"/>
        <end position="114"/>
    </location>
</feature>
<dbReference type="PANTHER" id="PTHR35807:SF1">
    <property type="entry name" value="TRANSCRIPTIONAL REGULATOR REDD"/>
    <property type="match status" value="1"/>
</dbReference>
<dbReference type="SUPFAM" id="SSF52540">
    <property type="entry name" value="P-loop containing nucleoside triphosphate hydrolases"/>
    <property type="match status" value="1"/>
</dbReference>
<evidence type="ECO:0000313" key="8">
    <source>
        <dbReference type="EMBL" id="GAA3397135.1"/>
    </source>
</evidence>
<dbReference type="SUPFAM" id="SSF46894">
    <property type="entry name" value="C-terminal effector domain of the bipartite response regulators"/>
    <property type="match status" value="1"/>
</dbReference>
<dbReference type="InterPro" id="IPR001867">
    <property type="entry name" value="OmpR/PhoB-type_DNA-bd"/>
</dbReference>
<dbReference type="InterPro" id="IPR016032">
    <property type="entry name" value="Sig_transdc_resp-reg_C-effctor"/>
</dbReference>
<feature type="compositionally biased region" description="Pro residues" evidence="6">
    <location>
        <begin position="333"/>
        <end position="345"/>
    </location>
</feature>
<dbReference type="InterPro" id="IPR036388">
    <property type="entry name" value="WH-like_DNA-bd_sf"/>
</dbReference>
<dbReference type="SMART" id="SM00862">
    <property type="entry name" value="Trans_reg_C"/>
    <property type="match status" value="1"/>
</dbReference>
<dbReference type="InterPro" id="IPR051677">
    <property type="entry name" value="AfsR-DnrI-RedD_regulator"/>
</dbReference>
<dbReference type="EMBL" id="BAAAYN010000063">
    <property type="protein sequence ID" value="GAA3397135.1"/>
    <property type="molecule type" value="Genomic_DNA"/>
</dbReference>
<dbReference type="Gene3D" id="1.25.40.10">
    <property type="entry name" value="Tetratricopeptide repeat domain"/>
    <property type="match status" value="2"/>
</dbReference>
<keyword evidence="2" id="KW-0805">Transcription regulation</keyword>
<dbReference type="CDD" id="cd00383">
    <property type="entry name" value="trans_reg_C"/>
    <property type="match status" value="1"/>
</dbReference>
<feature type="compositionally biased region" description="Low complexity" evidence="6">
    <location>
        <begin position="301"/>
        <end position="312"/>
    </location>
</feature>
<dbReference type="RefSeq" id="WP_345733194.1">
    <property type="nucleotide sequence ID" value="NZ_BAAAYN010000063.1"/>
</dbReference>
<dbReference type="InterPro" id="IPR027417">
    <property type="entry name" value="P-loop_NTPase"/>
</dbReference>
<dbReference type="SMART" id="SM01043">
    <property type="entry name" value="BTAD"/>
    <property type="match status" value="1"/>
</dbReference>